<evidence type="ECO:0000256" key="3">
    <source>
        <dbReference type="ARBA" id="ARBA00022989"/>
    </source>
</evidence>
<dbReference type="InterPro" id="IPR011701">
    <property type="entry name" value="MFS"/>
</dbReference>
<dbReference type="EMBL" id="MU167409">
    <property type="protein sequence ID" value="KAG0140958.1"/>
    <property type="molecule type" value="Genomic_DNA"/>
</dbReference>
<keyword evidence="9" id="KW-1185">Reference proteome</keyword>
<evidence type="ECO:0000313" key="9">
    <source>
        <dbReference type="Proteomes" id="UP000886653"/>
    </source>
</evidence>
<feature type="region of interest" description="Disordered" evidence="5">
    <location>
        <begin position="1"/>
        <end position="20"/>
    </location>
</feature>
<evidence type="ECO:0000259" key="7">
    <source>
        <dbReference type="PROSITE" id="PS50850"/>
    </source>
</evidence>
<keyword evidence="3 6" id="KW-1133">Transmembrane helix</keyword>
<dbReference type="SUPFAM" id="SSF103473">
    <property type="entry name" value="MFS general substrate transporter"/>
    <property type="match status" value="1"/>
</dbReference>
<feature type="domain" description="Major facilitator superfamily (MFS) profile" evidence="7">
    <location>
        <begin position="70"/>
        <end position="500"/>
    </location>
</feature>
<feature type="transmembrane region" description="Helical" evidence="6">
    <location>
        <begin position="382"/>
        <end position="401"/>
    </location>
</feature>
<name>A0A9P6NBG2_9BASI</name>
<protein>
    <recommendedName>
        <fullName evidence="7">Major facilitator superfamily (MFS) profile domain-containing protein</fullName>
    </recommendedName>
</protein>
<dbReference type="PROSITE" id="PS50850">
    <property type="entry name" value="MFS"/>
    <property type="match status" value="1"/>
</dbReference>
<feature type="transmembrane region" description="Helical" evidence="6">
    <location>
        <begin position="301"/>
        <end position="320"/>
    </location>
</feature>
<feature type="transmembrane region" description="Helical" evidence="6">
    <location>
        <begin position="163"/>
        <end position="186"/>
    </location>
</feature>
<feature type="transmembrane region" description="Helical" evidence="6">
    <location>
        <begin position="442"/>
        <end position="464"/>
    </location>
</feature>
<dbReference type="InterPro" id="IPR036259">
    <property type="entry name" value="MFS_trans_sf"/>
</dbReference>
<feature type="transmembrane region" description="Helical" evidence="6">
    <location>
        <begin position="476"/>
        <end position="496"/>
    </location>
</feature>
<dbReference type="Gene3D" id="1.20.1250.20">
    <property type="entry name" value="MFS general substrate transporter like domains"/>
    <property type="match status" value="1"/>
</dbReference>
<dbReference type="CDD" id="cd17323">
    <property type="entry name" value="MFS_Tpo1_MDR_like"/>
    <property type="match status" value="1"/>
</dbReference>
<reference evidence="8" key="1">
    <citation type="submission" date="2013-11" db="EMBL/GenBank/DDBJ databases">
        <title>Genome sequence of the fusiform rust pathogen reveals effectors for host alternation and coevolution with pine.</title>
        <authorList>
            <consortium name="DOE Joint Genome Institute"/>
            <person name="Smith K."/>
            <person name="Pendleton A."/>
            <person name="Kubisiak T."/>
            <person name="Anderson C."/>
            <person name="Salamov A."/>
            <person name="Aerts A."/>
            <person name="Riley R."/>
            <person name="Clum A."/>
            <person name="Lindquist E."/>
            <person name="Ence D."/>
            <person name="Campbell M."/>
            <person name="Kronenberg Z."/>
            <person name="Feau N."/>
            <person name="Dhillon B."/>
            <person name="Hamelin R."/>
            <person name="Burleigh J."/>
            <person name="Smith J."/>
            <person name="Yandell M."/>
            <person name="Nelson C."/>
            <person name="Grigoriev I."/>
            <person name="Davis J."/>
        </authorList>
    </citation>
    <scope>NUCLEOTIDE SEQUENCE</scope>
    <source>
        <strain evidence="8">G11</strain>
    </source>
</reference>
<keyword evidence="4 6" id="KW-0472">Membrane</keyword>
<feature type="transmembrane region" description="Helical" evidence="6">
    <location>
        <begin position="225"/>
        <end position="245"/>
    </location>
</feature>
<evidence type="ECO:0000256" key="5">
    <source>
        <dbReference type="SAM" id="MobiDB-lite"/>
    </source>
</evidence>
<feature type="transmembrane region" description="Helical" evidence="6">
    <location>
        <begin position="136"/>
        <end position="157"/>
    </location>
</feature>
<dbReference type="GO" id="GO:0005886">
    <property type="term" value="C:plasma membrane"/>
    <property type="evidence" value="ECO:0007669"/>
    <property type="project" value="TreeGrafter"/>
</dbReference>
<dbReference type="PANTHER" id="PTHR23502">
    <property type="entry name" value="MAJOR FACILITATOR SUPERFAMILY"/>
    <property type="match status" value="1"/>
</dbReference>
<evidence type="ECO:0000256" key="1">
    <source>
        <dbReference type="ARBA" id="ARBA00004141"/>
    </source>
</evidence>
<keyword evidence="2 6" id="KW-0812">Transmembrane</keyword>
<feature type="transmembrane region" description="Helical" evidence="6">
    <location>
        <begin position="340"/>
        <end position="361"/>
    </location>
</feature>
<comment type="subcellular location">
    <subcellularLocation>
        <location evidence="1">Membrane</location>
        <topology evidence="1">Multi-pass membrane protein</topology>
    </subcellularLocation>
</comment>
<comment type="caution">
    <text evidence="8">The sequence shown here is derived from an EMBL/GenBank/DDBJ whole genome shotgun (WGS) entry which is preliminary data.</text>
</comment>
<feature type="transmembrane region" description="Helical" evidence="6">
    <location>
        <begin position="413"/>
        <end position="435"/>
    </location>
</feature>
<dbReference type="Proteomes" id="UP000886653">
    <property type="component" value="Unassembled WGS sequence"/>
</dbReference>
<dbReference type="AlphaFoldDB" id="A0A9P6NBG2"/>
<evidence type="ECO:0000256" key="4">
    <source>
        <dbReference type="ARBA" id="ARBA00023136"/>
    </source>
</evidence>
<feature type="transmembrane region" description="Helical" evidence="6">
    <location>
        <begin position="68"/>
        <end position="95"/>
    </location>
</feature>
<dbReference type="GO" id="GO:0022857">
    <property type="term" value="F:transmembrane transporter activity"/>
    <property type="evidence" value="ECO:0007669"/>
    <property type="project" value="InterPro"/>
</dbReference>
<evidence type="ECO:0000313" key="8">
    <source>
        <dbReference type="EMBL" id="KAG0140958.1"/>
    </source>
</evidence>
<proteinExistence type="predicted"/>
<organism evidence="8 9">
    <name type="scientific">Cronartium quercuum f. sp. fusiforme G11</name>
    <dbReference type="NCBI Taxonomy" id="708437"/>
    <lineage>
        <taxon>Eukaryota</taxon>
        <taxon>Fungi</taxon>
        <taxon>Dikarya</taxon>
        <taxon>Basidiomycota</taxon>
        <taxon>Pucciniomycotina</taxon>
        <taxon>Pucciniomycetes</taxon>
        <taxon>Pucciniales</taxon>
        <taxon>Coleosporiaceae</taxon>
        <taxon>Cronartium</taxon>
    </lineage>
</organism>
<dbReference type="OrthoDB" id="9986881at2759"/>
<evidence type="ECO:0000256" key="2">
    <source>
        <dbReference type="ARBA" id="ARBA00022692"/>
    </source>
</evidence>
<accession>A0A9P6NBG2</accession>
<sequence length="529" mass="58535">MPPSPSSHSDPKMIDLRAPPSPQLTAVNLKATLKPLQNSSTYQAEFEVGWDGEEDPENPRSLPPFRRWIIILLGALLAFNVSFSSSAPALIYPQIVKNFEISPESSVLNISLFLAGYCAGPLAWGPLSEIYGRRIVFLVAFTPYTLSCIACALAPNFRILLTFRFLSGLFGAAPLSNAGALIADVLEASQRGIGLGIFSLAPFAGPALGPVVSGTLESAGISWRWVYWISSIIAAISWILLLIGIPETYPPIILKRKALRMRQETGDRRYWASLEKEKSDTMRQLSTGLIKPFKLLFREPMLLVITIYTSFVNGILYLTFEALPMITTGVHHFNYSRSGFAFIPLIIGGLLAHMIYVYYHAPRYQFLCRECHPYPVPPEERLGPAKLAAILFPISIFWLGWSGNYESVHWSVPLLAVVVLGMVVLSSLLSLYNYIIDTYLQCAATALAINIVVRSTFGAVFPIFAKKMFERLGINWAASVLGSLALIGMPIPFVFYQYGAQIRALSKTSNEYVESVCRKRNVSKSDGID</sequence>
<dbReference type="InterPro" id="IPR020846">
    <property type="entry name" value="MFS_dom"/>
</dbReference>
<gene>
    <name evidence="8" type="ORF">CROQUDRAFT_725879</name>
</gene>
<dbReference type="FunFam" id="1.20.1250.20:FF:000011">
    <property type="entry name" value="MFS multidrug transporter, putative"/>
    <property type="match status" value="1"/>
</dbReference>
<feature type="transmembrane region" description="Helical" evidence="6">
    <location>
        <begin position="107"/>
        <end position="124"/>
    </location>
</feature>
<evidence type="ECO:0000256" key="6">
    <source>
        <dbReference type="SAM" id="Phobius"/>
    </source>
</evidence>
<dbReference type="PANTHER" id="PTHR23502:SF74">
    <property type="entry name" value="MAJOR FACILITATOR SUPERFAMILY (MFS) PROFILE DOMAIN-CONTAINING PROTEIN"/>
    <property type="match status" value="1"/>
</dbReference>
<dbReference type="Pfam" id="PF07690">
    <property type="entry name" value="MFS_1"/>
    <property type="match status" value="1"/>
</dbReference>
<feature type="transmembrane region" description="Helical" evidence="6">
    <location>
        <begin position="193"/>
        <end position="213"/>
    </location>
</feature>